<feature type="compositionally biased region" description="Basic and acidic residues" evidence="8">
    <location>
        <begin position="502"/>
        <end position="513"/>
    </location>
</feature>
<evidence type="ECO:0000256" key="4">
    <source>
        <dbReference type="ARBA" id="ARBA00022679"/>
    </source>
</evidence>
<dbReference type="InterPro" id="IPR000673">
    <property type="entry name" value="Sig_transdc_resp-reg_Me-estase"/>
</dbReference>
<dbReference type="InterPro" id="IPR022641">
    <property type="entry name" value="CheR_N"/>
</dbReference>
<dbReference type="Gene3D" id="3.40.50.180">
    <property type="entry name" value="Methylesterase CheB, C-terminal domain"/>
    <property type="match status" value="1"/>
</dbReference>
<dbReference type="SUPFAM" id="SSF55785">
    <property type="entry name" value="PYP-like sensor domain (PAS domain)"/>
    <property type="match status" value="1"/>
</dbReference>
<sequence>MKKSQSKSTRSKPLPASKNHFPIVAIGASAGGLEAMTELLQYLPADTGMAFIYVQHLSPDHKSMLTEILSKKTKMKVQEIDDMDKIKPDNVFIIPYNKGIEVTDGRIALIPRSENSTAISIDILFSSLAQSQKERVIGIILSGSASDGTAGIKDIKQEGGLTFAQDDSAKFTSMPHSAIAAGVVDFILTPKEIAQELTRLSKHPFVKHRGDQPISEKVIENDNPDLKVILTQLYKATGIDFGEYKMNTIKRRIVRRMLLYKLTDLKEYADLLSKENKETDILYQDLLINVTSFFRDTDTNKYLQSDLFPELLERKKRGESLRIWVPACATGEEVYSIAMMLLEIRESQSSNIPIQIFATDLSVEAIGKARIGAYTKQELETVSPKRIQRFFTKAEGSFRVNKVVRDMCVFAPHNVLRDPPFSRLDFISCRNLLIYFDSAAQKKAINTFHYALNSDGFLMLGRSETISHSTHLFSPYNEKYKIFSRKKNSGSSRLPELSPRITHSDVSEKKTPSANREKFQVNISVSQRELDDAIDDMLVSEFMPASVVINHHMEILQFRGNTDLFLTHPKGKATFNVLKMARPEISFELRTAISTVIKSENRIRKTGIELKVDSGVKVISFEVVPLDIEWDEPLILILFTEHEQSELYLKQANSEKDNSPAKDRRIKKLEQQLAAARADALSVSQEQEAFTEELQSAHEEVVSSNEELQTVNEELETSKEEIESTNEELITTNQELQTRIDLLNESYEYSNAIVSTMHDPLLVLGRDLRVKSANKAFYKMFDVTEEETEGVPLYELGNKQWNIPELRKLLEKIIPNNAEFHNFEVKHTFLDIGEKIMSLNASRVVQKTHREDLILLIISDITEVRRLIVEKEQRDKEFLKKEIRDRKEEKLRLEQAVDKRTEELKEANESLDSRNKELLNLNKELEAFAYVSSHDLQEPLRKVQTFAGIILEKEEGSLSDKGKKYFHLIQQEIERMRQLIQDLLAFSGISAGERKFEYTNLNKIIEEVKKEFKEVIDEKNAVIEVNEMHEVYIIPFQFRQLMHNLIGNALKYSSPNRSPHIKITSRIVDKEKLSVEELLPDKEYCQITFSDNGIGFEQRFSTKIFEVLQKLHGKDEYAGTGIGLAIVKKVVDNHNGIITATSELNKGATFNIYLPTSQEGITG</sequence>
<dbReference type="InterPro" id="IPR035909">
    <property type="entry name" value="CheB_C"/>
</dbReference>
<dbReference type="InterPro" id="IPR000014">
    <property type="entry name" value="PAS"/>
</dbReference>
<dbReference type="EMBL" id="JAUFQS010000004">
    <property type="protein sequence ID" value="MDN3687310.1"/>
    <property type="molecule type" value="Genomic_DNA"/>
</dbReference>
<evidence type="ECO:0000256" key="7">
    <source>
        <dbReference type="SAM" id="Coils"/>
    </source>
</evidence>
<feature type="domain" description="CheR-type methyltransferase" evidence="11">
    <location>
        <begin position="214"/>
        <end position="486"/>
    </location>
</feature>
<organism evidence="12 13">
    <name type="scientific">Cyclobacterium jeungdonense</name>
    <dbReference type="NCBI Taxonomy" id="708087"/>
    <lineage>
        <taxon>Bacteria</taxon>
        <taxon>Pseudomonadati</taxon>
        <taxon>Bacteroidota</taxon>
        <taxon>Cytophagia</taxon>
        <taxon>Cytophagales</taxon>
        <taxon>Cyclobacteriaceae</taxon>
        <taxon>Cyclobacterium</taxon>
    </lineage>
</organism>
<dbReference type="InterPro" id="IPR003594">
    <property type="entry name" value="HATPase_dom"/>
</dbReference>
<keyword evidence="7" id="KW-0175">Coiled coil</keyword>
<evidence type="ECO:0000256" key="2">
    <source>
        <dbReference type="ARBA" id="ARBA00001541"/>
    </source>
</evidence>
<dbReference type="Gene3D" id="3.40.50.150">
    <property type="entry name" value="Vaccinia Virus protein VP39"/>
    <property type="match status" value="1"/>
</dbReference>
<dbReference type="SMART" id="SM00388">
    <property type="entry name" value="HisKA"/>
    <property type="match status" value="1"/>
</dbReference>
<dbReference type="PANTHER" id="PTHR24422:SF27">
    <property type="entry name" value="PROTEIN-GLUTAMATE O-METHYLTRANSFERASE"/>
    <property type="match status" value="1"/>
</dbReference>
<comment type="caution">
    <text evidence="12">The sequence shown here is derived from an EMBL/GenBank/DDBJ whole genome shotgun (WGS) entry which is preliminary data.</text>
</comment>
<dbReference type="Pfam" id="PF00512">
    <property type="entry name" value="HisKA"/>
    <property type="match status" value="1"/>
</dbReference>
<accession>A0ABT8C3F7</accession>
<dbReference type="InterPro" id="IPR013656">
    <property type="entry name" value="PAS_4"/>
</dbReference>
<keyword evidence="4" id="KW-0808">Transferase</keyword>
<dbReference type="SMART" id="SM00138">
    <property type="entry name" value="MeTrc"/>
    <property type="match status" value="1"/>
</dbReference>
<comment type="catalytic activity">
    <reaction evidence="1">
        <text>ATP + protein L-histidine = ADP + protein N-phospho-L-histidine.</text>
        <dbReference type="EC" id="2.7.13.3"/>
    </reaction>
</comment>
<feature type="domain" description="CheB-type methylesterase" evidence="10">
    <location>
        <begin position="13"/>
        <end position="198"/>
    </location>
</feature>
<dbReference type="Gene3D" id="1.10.155.10">
    <property type="entry name" value="Chemotaxis receptor methyltransferase CheR, N-terminal domain"/>
    <property type="match status" value="1"/>
</dbReference>
<dbReference type="Pfam" id="PF01739">
    <property type="entry name" value="CheR"/>
    <property type="match status" value="1"/>
</dbReference>
<dbReference type="CDD" id="cd00130">
    <property type="entry name" value="PAS"/>
    <property type="match status" value="1"/>
</dbReference>
<name>A0ABT8C3F7_9BACT</name>
<evidence type="ECO:0000256" key="1">
    <source>
        <dbReference type="ARBA" id="ARBA00000085"/>
    </source>
</evidence>
<feature type="domain" description="Histidine kinase" evidence="9">
    <location>
        <begin position="931"/>
        <end position="1158"/>
    </location>
</feature>
<dbReference type="Gene3D" id="1.10.287.130">
    <property type="match status" value="1"/>
</dbReference>
<proteinExistence type="predicted"/>
<keyword evidence="6" id="KW-0145">Chemotaxis</keyword>
<dbReference type="SUPFAM" id="SSF55874">
    <property type="entry name" value="ATPase domain of HSP90 chaperone/DNA topoisomerase II/histidine kinase"/>
    <property type="match status" value="1"/>
</dbReference>
<dbReference type="InterPro" id="IPR005467">
    <property type="entry name" value="His_kinase_dom"/>
</dbReference>
<dbReference type="SMART" id="SM00387">
    <property type="entry name" value="HATPase_c"/>
    <property type="match status" value="1"/>
</dbReference>
<dbReference type="InterPro" id="IPR050903">
    <property type="entry name" value="Bact_Chemotaxis_MeTrfase"/>
</dbReference>
<dbReference type="Pfam" id="PF03705">
    <property type="entry name" value="CheR_N"/>
    <property type="match status" value="1"/>
</dbReference>
<evidence type="ECO:0000259" key="9">
    <source>
        <dbReference type="PROSITE" id="PS50109"/>
    </source>
</evidence>
<evidence type="ECO:0000313" key="12">
    <source>
        <dbReference type="EMBL" id="MDN3687310.1"/>
    </source>
</evidence>
<keyword evidence="13" id="KW-1185">Reference proteome</keyword>
<dbReference type="Gene3D" id="3.30.450.20">
    <property type="entry name" value="PAS domain"/>
    <property type="match status" value="1"/>
</dbReference>
<dbReference type="Gene3D" id="3.30.565.10">
    <property type="entry name" value="Histidine kinase-like ATPase, C-terminal domain"/>
    <property type="match status" value="1"/>
</dbReference>
<dbReference type="Pfam" id="PF08448">
    <property type="entry name" value="PAS_4"/>
    <property type="match status" value="1"/>
</dbReference>
<dbReference type="Pfam" id="PF02518">
    <property type="entry name" value="HATPase_c"/>
    <property type="match status" value="1"/>
</dbReference>
<keyword evidence="5" id="KW-0949">S-adenosyl-L-methionine</keyword>
<dbReference type="InterPro" id="IPR022642">
    <property type="entry name" value="CheR_C"/>
</dbReference>
<dbReference type="PRINTS" id="PR00996">
    <property type="entry name" value="CHERMTFRASE"/>
</dbReference>
<keyword evidence="6" id="KW-0378">Hydrolase</keyword>
<dbReference type="GO" id="GO:0032259">
    <property type="term" value="P:methylation"/>
    <property type="evidence" value="ECO:0007669"/>
    <property type="project" value="UniProtKB-KW"/>
</dbReference>
<dbReference type="InterPro" id="IPR029063">
    <property type="entry name" value="SAM-dependent_MTases_sf"/>
</dbReference>
<feature type="active site" evidence="6">
    <location>
        <position position="29"/>
    </location>
</feature>
<dbReference type="SUPFAM" id="SSF47757">
    <property type="entry name" value="Chemotaxis receptor methyltransferase CheR, N-terminal domain"/>
    <property type="match status" value="1"/>
</dbReference>
<evidence type="ECO:0000256" key="3">
    <source>
        <dbReference type="ARBA" id="ARBA00022603"/>
    </source>
</evidence>
<dbReference type="SUPFAM" id="SSF52738">
    <property type="entry name" value="Methylesterase CheB, C-terminal domain"/>
    <property type="match status" value="1"/>
</dbReference>
<dbReference type="PROSITE" id="PS50122">
    <property type="entry name" value="CHEB"/>
    <property type="match status" value="1"/>
</dbReference>
<feature type="active site" evidence="6">
    <location>
        <position position="147"/>
    </location>
</feature>
<feature type="active site" evidence="6">
    <location>
        <position position="56"/>
    </location>
</feature>
<dbReference type="GO" id="GO:0008168">
    <property type="term" value="F:methyltransferase activity"/>
    <property type="evidence" value="ECO:0007669"/>
    <property type="project" value="UniProtKB-KW"/>
</dbReference>
<dbReference type="PROSITE" id="PS50109">
    <property type="entry name" value="HIS_KIN"/>
    <property type="match status" value="1"/>
</dbReference>
<dbReference type="SUPFAM" id="SSF47384">
    <property type="entry name" value="Homodimeric domain of signal transducing histidine kinase"/>
    <property type="match status" value="1"/>
</dbReference>
<evidence type="ECO:0000259" key="10">
    <source>
        <dbReference type="PROSITE" id="PS50122"/>
    </source>
</evidence>
<dbReference type="CDD" id="cd16434">
    <property type="entry name" value="CheB-CheR_fusion"/>
    <property type="match status" value="1"/>
</dbReference>
<dbReference type="Pfam" id="PF01339">
    <property type="entry name" value="CheB_methylest"/>
    <property type="match status" value="1"/>
</dbReference>
<feature type="coiled-coil region" evidence="7">
    <location>
        <begin position="869"/>
        <end position="924"/>
    </location>
</feature>
<evidence type="ECO:0000256" key="6">
    <source>
        <dbReference type="PROSITE-ProRule" id="PRU00050"/>
    </source>
</evidence>
<feature type="region of interest" description="Disordered" evidence="8">
    <location>
        <begin position="488"/>
        <end position="513"/>
    </location>
</feature>
<gene>
    <name evidence="12" type="ORF">QWZ15_05695</name>
</gene>
<dbReference type="Proteomes" id="UP001236663">
    <property type="component" value="Unassembled WGS sequence"/>
</dbReference>
<evidence type="ECO:0000259" key="11">
    <source>
        <dbReference type="PROSITE" id="PS50123"/>
    </source>
</evidence>
<dbReference type="InterPro" id="IPR036804">
    <property type="entry name" value="CheR_N_sf"/>
</dbReference>
<comment type="catalytic activity">
    <reaction evidence="2">
        <text>L-glutamyl-[protein] + S-adenosyl-L-methionine = [protein]-L-glutamate 5-O-methyl ester + S-adenosyl-L-homocysteine</text>
        <dbReference type="Rhea" id="RHEA:24452"/>
        <dbReference type="Rhea" id="RHEA-COMP:10208"/>
        <dbReference type="Rhea" id="RHEA-COMP:10311"/>
        <dbReference type="ChEBI" id="CHEBI:29973"/>
        <dbReference type="ChEBI" id="CHEBI:57856"/>
        <dbReference type="ChEBI" id="CHEBI:59789"/>
        <dbReference type="ChEBI" id="CHEBI:82795"/>
        <dbReference type="EC" id="2.1.1.80"/>
    </reaction>
</comment>
<dbReference type="SMART" id="SM00091">
    <property type="entry name" value="PAS"/>
    <property type="match status" value="1"/>
</dbReference>
<protein>
    <submittedName>
        <fullName evidence="12">CheR family methyltransferase</fullName>
    </submittedName>
</protein>
<feature type="coiled-coil region" evidence="7">
    <location>
        <begin position="666"/>
        <end position="746"/>
    </location>
</feature>
<dbReference type="PANTHER" id="PTHR24422">
    <property type="entry name" value="CHEMOTAXIS PROTEIN METHYLTRANSFERASE"/>
    <property type="match status" value="1"/>
</dbReference>
<dbReference type="InterPro" id="IPR035965">
    <property type="entry name" value="PAS-like_dom_sf"/>
</dbReference>
<dbReference type="SUPFAM" id="SSF53335">
    <property type="entry name" value="S-adenosyl-L-methionine-dependent methyltransferases"/>
    <property type="match status" value="1"/>
</dbReference>
<dbReference type="CDD" id="cd00082">
    <property type="entry name" value="HisKA"/>
    <property type="match status" value="1"/>
</dbReference>
<dbReference type="RefSeq" id="WP_163384188.1">
    <property type="nucleotide sequence ID" value="NZ_JAUFQS010000004.1"/>
</dbReference>
<dbReference type="InterPro" id="IPR000780">
    <property type="entry name" value="CheR_MeTrfase"/>
</dbReference>
<evidence type="ECO:0000256" key="5">
    <source>
        <dbReference type="ARBA" id="ARBA00022691"/>
    </source>
</evidence>
<dbReference type="InterPro" id="IPR003661">
    <property type="entry name" value="HisK_dim/P_dom"/>
</dbReference>
<dbReference type="PROSITE" id="PS50123">
    <property type="entry name" value="CHER"/>
    <property type="match status" value="1"/>
</dbReference>
<reference evidence="13" key="1">
    <citation type="journal article" date="2019" name="Int. J. Syst. Evol. Microbiol.">
        <title>The Global Catalogue of Microorganisms (GCM) 10K type strain sequencing project: providing services to taxonomists for standard genome sequencing and annotation.</title>
        <authorList>
            <consortium name="The Broad Institute Genomics Platform"/>
            <consortium name="The Broad Institute Genome Sequencing Center for Infectious Disease"/>
            <person name="Wu L."/>
            <person name="Ma J."/>
        </authorList>
    </citation>
    <scope>NUCLEOTIDE SEQUENCE [LARGE SCALE GENOMIC DNA]</scope>
    <source>
        <strain evidence="13">CECT 7706</strain>
    </source>
</reference>
<evidence type="ECO:0000256" key="8">
    <source>
        <dbReference type="SAM" id="MobiDB-lite"/>
    </source>
</evidence>
<dbReference type="InterPro" id="IPR036890">
    <property type="entry name" value="HATPase_C_sf"/>
</dbReference>
<dbReference type="InterPro" id="IPR036097">
    <property type="entry name" value="HisK_dim/P_sf"/>
</dbReference>
<keyword evidence="3 12" id="KW-0489">Methyltransferase</keyword>
<evidence type="ECO:0000313" key="13">
    <source>
        <dbReference type="Proteomes" id="UP001236663"/>
    </source>
</evidence>